<name>A0A1H3STK4_9BACT</name>
<evidence type="ECO:0008006" key="3">
    <source>
        <dbReference type="Google" id="ProtNLM"/>
    </source>
</evidence>
<reference evidence="1 2" key="1">
    <citation type="submission" date="2016-10" db="EMBL/GenBank/DDBJ databases">
        <authorList>
            <person name="Varghese N."/>
            <person name="Submissions S."/>
        </authorList>
    </citation>
    <scope>NUCLEOTIDE SEQUENCE [LARGE SCALE GENOMIC DNA]</scope>
    <source>
        <strain evidence="1 2">DSM 17997</strain>
    </source>
</reference>
<accession>A0A1H3STK4</accession>
<evidence type="ECO:0000313" key="1">
    <source>
        <dbReference type="EMBL" id="SDZ40459.1"/>
    </source>
</evidence>
<dbReference type="EMBL" id="FNQC01000013">
    <property type="protein sequence ID" value="SDZ40459.1"/>
    <property type="molecule type" value="Genomic_DNA"/>
</dbReference>
<gene>
    <name evidence="1" type="ORF">SAMN05444412_11332</name>
</gene>
<protein>
    <recommendedName>
        <fullName evidence="3">Lipoprotein</fullName>
    </recommendedName>
</protein>
<sequence length="376" mass="42495">MFFQHPISTHLSRLSRRLLPAVFTGMFCLFACAPMDLDNIAPYKYVINDFNDKGDLPEVEKEVPERSIFEPGGITLSAGTMELVEDILTAVLRDNLKVENERVLKNFTDLRNPALMDARLREINVRDVDNILDTTIPLEKLFTDLFFHVEENSALAAYLPTYVPPKIDGIIFNFYDIPPRPDARLSLGTSDHLKEFKFNSVYSANPTLVTPCSDAIEVVYQETLNLLVSQSEEQILQSQEFYEGIREDILNIKSERFAYLTDTLQGSVDELRRLGIAVNIASNELLAEGKITEEIYYGVKVFLVAFLVKSRQNLIMMEDTITAAIDTIYQIDIGRTDQAYNNFIEKLIAVFDEVIKDLNSTKIGALNNCHNQGGGS</sequence>
<comment type="caution">
    <text evidence="1">The sequence shown here is derived from an EMBL/GenBank/DDBJ whole genome shotgun (WGS) entry which is preliminary data.</text>
</comment>
<dbReference type="Proteomes" id="UP000199663">
    <property type="component" value="Unassembled WGS sequence"/>
</dbReference>
<proteinExistence type="predicted"/>
<organism evidence="1 2">
    <name type="scientific">Rhodonellum ikkaensis</name>
    <dbReference type="NCBI Taxonomy" id="336829"/>
    <lineage>
        <taxon>Bacteria</taxon>
        <taxon>Pseudomonadati</taxon>
        <taxon>Bacteroidota</taxon>
        <taxon>Cytophagia</taxon>
        <taxon>Cytophagales</taxon>
        <taxon>Cytophagaceae</taxon>
        <taxon>Rhodonellum</taxon>
    </lineage>
</organism>
<dbReference type="RefSeq" id="WP_139189883.1">
    <property type="nucleotide sequence ID" value="NZ_FNQC01000013.1"/>
</dbReference>
<keyword evidence="2" id="KW-1185">Reference proteome</keyword>
<evidence type="ECO:0000313" key="2">
    <source>
        <dbReference type="Proteomes" id="UP000199663"/>
    </source>
</evidence>